<evidence type="ECO:0000256" key="1">
    <source>
        <dbReference type="ARBA" id="ARBA00007068"/>
    </source>
</evidence>
<dbReference type="InterPro" id="IPR016117">
    <property type="entry name" value="ArgJ-like_dom_sf"/>
</dbReference>
<dbReference type="Pfam" id="PF13458">
    <property type="entry name" value="Peripla_BP_6"/>
    <property type="match status" value="1"/>
</dbReference>
<dbReference type="InterPro" id="IPR005321">
    <property type="entry name" value="Peptidase_S58_DmpA"/>
</dbReference>
<comment type="caution">
    <text evidence="5">The sequence shown here is derived from an EMBL/GenBank/DDBJ whole genome shotgun (WGS) entry which is preliminary data.</text>
</comment>
<dbReference type="Proteomes" id="UP001178507">
    <property type="component" value="Unassembled WGS sequence"/>
</dbReference>
<dbReference type="SUPFAM" id="SSF53822">
    <property type="entry name" value="Periplasmic binding protein-like I"/>
    <property type="match status" value="1"/>
</dbReference>
<dbReference type="Pfam" id="PF03576">
    <property type="entry name" value="Peptidase_S58"/>
    <property type="match status" value="1"/>
</dbReference>
<sequence length="657" mass="67492">MFRLVSTCAAFALLLAATAGQPAHAADGAAVVAPLSGPYAPVGRALDESVRAVLGDDVPALDDGCDAQMAESAARDVIEAGDALVIGLPCIDAFDAAMPALADAGVPVIAVDVRAADITTAPRGATRWPVFRSGPAAHTEFAVLAGHLARAWREASFAIIDDGTLYGRQLAENVRLLLADAALEPVFVDTYRPLLESQAALVRRLQRSGASHVLIGGEARDAAIIAADAARIGYRLAIAGGSILVAPPADGRLPDGTITVAVPADIDPARIAAQVAQAALAADMPVIDALRTLTFQTDIGPLAFGDDGEPDARFFRIHTFRNGRPEPLTPDMDGLKVGQATHARIKSGVTAIICDAPAAAGVQVLGGAPGTRETDLLAPHNTVEAVDAIVLSGGSAFGLDAASGVQDWLAEQGRGFAVGPHRVPIVPSAILFDLINGGDKDWGDKSPYRALGTLAAQTAATEFTIGSHGAGAGALTADLKGGLGSASAELERTGITVGSLVAVNSLGTPMVGGTRHFWAAPFEQDGEFGDEGLPEPMPANATDLRIKFRDLVSDGAPVNTTIGVVATDAKLTKAQCKRLAIAAHDGLARAIWPAHTPFDGDCIFALATGRTEIGPDLDVFVDLCAAASATMARAVARGVYAAHEEPGDIMPVWSSRR</sequence>
<accession>A0AA36IRV2</accession>
<feature type="domain" description="Leucine-binding protein" evidence="4">
    <location>
        <begin position="30"/>
        <end position="243"/>
    </location>
</feature>
<feature type="chain" id="PRO_5041362699" description="Leucine-binding protein domain-containing protein" evidence="3">
    <location>
        <begin position="26"/>
        <end position="657"/>
    </location>
</feature>
<comment type="similarity">
    <text evidence="1">Belongs to the peptidase S58 family.</text>
</comment>
<organism evidence="5 6">
    <name type="scientific">Effrenium voratum</name>
    <dbReference type="NCBI Taxonomy" id="2562239"/>
    <lineage>
        <taxon>Eukaryota</taxon>
        <taxon>Sar</taxon>
        <taxon>Alveolata</taxon>
        <taxon>Dinophyceae</taxon>
        <taxon>Suessiales</taxon>
        <taxon>Symbiodiniaceae</taxon>
        <taxon>Effrenium</taxon>
    </lineage>
</organism>
<evidence type="ECO:0000313" key="6">
    <source>
        <dbReference type="Proteomes" id="UP001178507"/>
    </source>
</evidence>
<evidence type="ECO:0000256" key="3">
    <source>
        <dbReference type="SAM" id="SignalP"/>
    </source>
</evidence>
<dbReference type="PANTHER" id="PTHR36512">
    <property type="entry name" value="D-AMINOPEPTIDASE"/>
    <property type="match status" value="1"/>
</dbReference>
<dbReference type="Gene3D" id="3.40.50.2300">
    <property type="match status" value="2"/>
</dbReference>
<feature type="signal peptide" evidence="3">
    <location>
        <begin position="1"/>
        <end position="25"/>
    </location>
</feature>
<dbReference type="GO" id="GO:0004177">
    <property type="term" value="F:aminopeptidase activity"/>
    <property type="evidence" value="ECO:0007669"/>
    <property type="project" value="TreeGrafter"/>
</dbReference>
<dbReference type="EMBL" id="CAUJNA010002223">
    <property type="protein sequence ID" value="CAJ1391760.1"/>
    <property type="molecule type" value="Genomic_DNA"/>
</dbReference>
<keyword evidence="2 3" id="KW-0732">Signal</keyword>
<keyword evidence="6" id="KW-1185">Reference proteome</keyword>
<dbReference type="AlphaFoldDB" id="A0AA36IRV2"/>
<evidence type="ECO:0000313" key="5">
    <source>
        <dbReference type="EMBL" id="CAJ1391760.1"/>
    </source>
</evidence>
<dbReference type="CDD" id="cd02252">
    <property type="entry name" value="nylC_like"/>
    <property type="match status" value="1"/>
</dbReference>
<dbReference type="SUPFAM" id="SSF56266">
    <property type="entry name" value="DmpA/ArgJ-like"/>
    <property type="match status" value="1"/>
</dbReference>
<dbReference type="InterPro" id="IPR028082">
    <property type="entry name" value="Peripla_BP_I"/>
</dbReference>
<evidence type="ECO:0000256" key="2">
    <source>
        <dbReference type="ARBA" id="ARBA00022729"/>
    </source>
</evidence>
<name>A0AA36IRV2_9DINO</name>
<dbReference type="PANTHER" id="PTHR36512:SF3">
    <property type="entry name" value="BLR5678 PROTEIN"/>
    <property type="match status" value="1"/>
</dbReference>
<dbReference type="Gene3D" id="3.60.70.12">
    <property type="entry name" value="L-amino peptidase D-ALA esterase/amidase"/>
    <property type="match status" value="1"/>
</dbReference>
<dbReference type="InterPro" id="IPR028081">
    <property type="entry name" value="Leu-bd"/>
</dbReference>
<protein>
    <recommendedName>
        <fullName evidence="4">Leucine-binding protein domain-containing protein</fullName>
    </recommendedName>
</protein>
<reference evidence="5" key="1">
    <citation type="submission" date="2023-08" db="EMBL/GenBank/DDBJ databases">
        <authorList>
            <person name="Chen Y."/>
            <person name="Shah S."/>
            <person name="Dougan E. K."/>
            <person name="Thang M."/>
            <person name="Chan C."/>
        </authorList>
    </citation>
    <scope>NUCLEOTIDE SEQUENCE</scope>
</reference>
<proteinExistence type="inferred from homology"/>
<evidence type="ECO:0000259" key="4">
    <source>
        <dbReference type="Pfam" id="PF13458"/>
    </source>
</evidence>
<gene>
    <name evidence="5" type="ORF">EVOR1521_LOCUS17024</name>
</gene>